<protein>
    <recommendedName>
        <fullName evidence="6">Ankyrin repeat domain-containing protein</fullName>
    </recommendedName>
</protein>
<proteinExistence type="predicted"/>
<sequence>MYENDHDDILTAARAGDTDETAAVLAMDNRLTRVTDAEGRTPLHLAAAGGHRETVELLLHNNADPQARDRAGQTALALAERAGHADVAAALRAAGAS</sequence>
<feature type="repeat" description="ANK" evidence="3">
    <location>
        <begin position="38"/>
        <end position="70"/>
    </location>
</feature>
<evidence type="ECO:0000256" key="1">
    <source>
        <dbReference type="ARBA" id="ARBA00022737"/>
    </source>
</evidence>
<evidence type="ECO:0000256" key="2">
    <source>
        <dbReference type="ARBA" id="ARBA00023043"/>
    </source>
</evidence>
<evidence type="ECO:0000313" key="4">
    <source>
        <dbReference type="EMBL" id="GLC28499.1"/>
    </source>
</evidence>
<evidence type="ECO:0008006" key="6">
    <source>
        <dbReference type="Google" id="ProtNLM"/>
    </source>
</evidence>
<dbReference type="Gene3D" id="1.25.40.20">
    <property type="entry name" value="Ankyrin repeat-containing domain"/>
    <property type="match status" value="1"/>
</dbReference>
<dbReference type="AlphaFoldDB" id="A0AA37VGG5"/>
<dbReference type="SUPFAM" id="SSF48403">
    <property type="entry name" value="Ankyrin repeat"/>
    <property type="match status" value="1"/>
</dbReference>
<feature type="repeat" description="ANK" evidence="3">
    <location>
        <begin position="71"/>
        <end position="97"/>
    </location>
</feature>
<evidence type="ECO:0000256" key="3">
    <source>
        <dbReference type="PROSITE-ProRule" id="PRU00023"/>
    </source>
</evidence>
<dbReference type="PANTHER" id="PTHR24198">
    <property type="entry name" value="ANKYRIN REPEAT AND PROTEIN KINASE DOMAIN-CONTAINING PROTEIN"/>
    <property type="match status" value="1"/>
</dbReference>
<comment type="caution">
    <text evidence="4">The sequence shown here is derived from an EMBL/GenBank/DDBJ whole genome shotgun (WGS) entry which is preliminary data.</text>
</comment>
<dbReference type="RefSeq" id="WP_284352896.1">
    <property type="nucleotide sequence ID" value="NZ_BRXS01000011.1"/>
</dbReference>
<name>A0AA37VGG5_9BACT</name>
<dbReference type="SMART" id="SM00248">
    <property type="entry name" value="ANK"/>
    <property type="match status" value="1"/>
</dbReference>
<organism evidence="4 5">
    <name type="scientific">Roseisolibacter agri</name>
    <dbReference type="NCBI Taxonomy" id="2014610"/>
    <lineage>
        <taxon>Bacteria</taxon>
        <taxon>Pseudomonadati</taxon>
        <taxon>Gemmatimonadota</taxon>
        <taxon>Gemmatimonadia</taxon>
        <taxon>Gemmatimonadales</taxon>
        <taxon>Gemmatimonadaceae</taxon>
        <taxon>Roseisolibacter</taxon>
    </lineage>
</organism>
<dbReference type="InterPro" id="IPR036770">
    <property type="entry name" value="Ankyrin_rpt-contain_sf"/>
</dbReference>
<keyword evidence="1" id="KW-0677">Repeat</keyword>
<keyword evidence="2 3" id="KW-0040">ANK repeat</keyword>
<dbReference type="PRINTS" id="PR01415">
    <property type="entry name" value="ANKYRIN"/>
</dbReference>
<accession>A0AA37VGG5</accession>
<reference evidence="4" key="1">
    <citation type="submission" date="2022-08" db="EMBL/GenBank/DDBJ databases">
        <title>Draft genome sequencing of Roseisolibacter agri AW1220.</title>
        <authorList>
            <person name="Tobiishi Y."/>
            <person name="Tonouchi A."/>
        </authorList>
    </citation>
    <scope>NUCLEOTIDE SEQUENCE</scope>
    <source>
        <strain evidence="4">AW1220</strain>
    </source>
</reference>
<keyword evidence="5" id="KW-1185">Reference proteome</keyword>
<dbReference type="InterPro" id="IPR002110">
    <property type="entry name" value="Ankyrin_rpt"/>
</dbReference>
<dbReference type="PROSITE" id="PS50297">
    <property type="entry name" value="ANK_REP_REGION"/>
    <property type="match status" value="2"/>
</dbReference>
<dbReference type="Proteomes" id="UP001161325">
    <property type="component" value="Unassembled WGS sequence"/>
</dbReference>
<dbReference type="PANTHER" id="PTHR24198:SF165">
    <property type="entry name" value="ANKYRIN REPEAT-CONTAINING PROTEIN-RELATED"/>
    <property type="match status" value="1"/>
</dbReference>
<dbReference type="PROSITE" id="PS50088">
    <property type="entry name" value="ANK_REPEAT"/>
    <property type="match status" value="2"/>
</dbReference>
<dbReference type="EMBL" id="BRXS01000011">
    <property type="protein sequence ID" value="GLC28499.1"/>
    <property type="molecule type" value="Genomic_DNA"/>
</dbReference>
<dbReference type="Pfam" id="PF12796">
    <property type="entry name" value="Ank_2"/>
    <property type="match status" value="1"/>
</dbReference>
<evidence type="ECO:0000313" key="5">
    <source>
        <dbReference type="Proteomes" id="UP001161325"/>
    </source>
</evidence>
<gene>
    <name evidence="4" type="ORF">rosag_50120</name>
</gene>